<protein>
    <submittedName>
        <fullName evidence="2">Uncharacterized protein</fullName>
    </submittedName>
</protein>
<evidence type="ECO:0000313" key="3">
    <source>
        <dbReference type="Proteomes" id="UP000011688"/>
    </source>
</evidence>
<comment type="caution">
    <text evidence="2">The sequence shown here is derived from an EMBL/GenBank/DDBJ whole genome shotgun (WGS) entry which is preliminary data.</text>
</comment>
<organism evidence="2 3">
    <name type="scientific">Natronococcus amylolyticus DSM 10524</name>
    <dbReference type="NCBI Taxonomy" id="1227497"/>
    <lineage>
        <taxon>Archaea</taxon>
        <taxon>Methanobacteriati</taxon>
        <taxon>Methanobacteriota</taxon>
        <taxon>Stenosarchaea group</taxon>
        <taxon>Halobacteria</taxon>
        <taxon>Halobacteriales</taxon>
        <taxon>Natrialbaceae</taxon>
        <taxon>Natronococcus</taxon>
    </lineage>
</organism>
<dbReference type="Proteomes" id="UP000011688">
    <property type="component" value="Unassembled WGS sequence"/>
</dbReference>
<accession>L9X1F9</accession>
<gene>
    <name evidence="2" type="ORF">C491_17052</name>
</gene>
<feature type="transmembrane region" description="Helical" evidence="1">
    <location>
        <begin position="46"/>
        <end position="67"/>
    </location>
</feature>
<dbReference type="EMBL" id="AOIB01000031">
    <property type="protein sequence ID" value="ELY55442.1"/>
    <property type="molecule type" value="Genomic_DNA"/>
</dbReference>
<dbReference type="RefSeq" id="WP_005558333.1">
    <property type="nucleotide sequence ID" value="NZ_AOIB01000031.1"/>
</dbReference>
<feature type="transmembrane region" description="Helical" evidence="1">
    <location>
        <begin position="87"/>
        <end position="107"/>
    </location>
</feature>
<keyword evidence="1" id="KW-1133">Transmembrane helix</keyword>
<keyword evidence="1" id="KW-0472">Membrane</keyword>
<dbReference type="OrthoDB" id="204947at2157"/>
<feature type="transmembrane region" description="Helical" evidence="1">
    <location>
        <begin position="21"/>
        <end position="40"/>
    </location>
</feature>
<keyword evidence="1" id="KW-0812">Transmembrane</keyword>
<evidence type="ECO:0000313" key="2">
    <source>
        <dbReference type="EMBL" id="ELY55442.1"/>
    </source>
</evidence>
<evidence type="ECO:0000256" key="1">
    <source>
        <dbReference type="SAM" id="Phobius"/>
    </source>
</evidence>
<dbReference type="eggNOG" id="arCOG03295">
    <property type="taxonomic scope" value="Archaea"/>
</dbReference>
<name>L9X1F9_9EURY</name>
<dbReference type="AlphaFoldDB" id="L9X1F9"/>
<keyword evidence="3" id="KW-1185">Reference proteome</keyword>
<proteinExistence type="predicted"/>
<reference evidence="2 3" key="1">
    <citation type="journal article" date="2014" name="PLoS Genet.">
        <title>Phylogenetically driven sequencing of extremely halophilic archaea reveals strategies for static and dynamic osmo-response.</title>
        <authorList>
            <person name="Becker E.A."/>
            <person name="Seitzer P.M."/>
            <person name="Tritt A."/>
            <person name="Larsen D."/>
            <person name="Krusor M."/>
            <person name="Yao A.I."/>
            <person name="Wu D."/>
            <person name="Madern D."/>
            <person name="Eisen J.A."/>
            <person name="Darling A.E."/>
            <person name="Facciotti M.T."/>
        </authorList>
    </citation>
    <scope>NUCLEOTIDE SEQUENCE [LARGE SCALE GENOMIC DNA]</scope>
    <source>
        <strain evidence="2 3">DSM 10524</strain>
    </source>
</reference>
<sequence length="125" mass="13277">MLSTRPRTLLSRGTAVATRNRTWPAYVLAVVMPGAGHLYAGHWRRGLVWAVLCVAALAFLSTGAILVERTAAEPFLLTALRLEHAGFADVAFPLAVLVLSVVDLYGLGGLEDAAVDAPLANRTQP</sequence>